<sequence length="152" mass="17158">MGPYDIIIDDGSHVPKHMIFSFFTLFKKCLNPGGLFVIEDLETNYWDVEWPSFGVKLEGTGFSASPADSAVEKMKQFIDILARYQLHSPDLSIMDGDEAICSIEFGMNILVVKKCTLEDMRIRPGRLPKSRVDVPSRDKFVAEAKKTNPLIE</sequence>
<proteinExistence type="predicted"/>
<reference evidence="1" key="1">
    <citation type="submission" date="2021-01" db="EMBL/GenBank/DDBJ databases">
        <authorList>
            <person name="Corre E."/>
            <person name="Pelletier E."/>
            <person name="Niang G."/>
            <person name="Scheremetjew M."/>
            <person name="Finn R."/>
            <person name="Kale V."/>
            <person name="Holt S."/>
            <person name="Cochrane G."/>
            <person name="Meng A."/>
            <person name="Brown T."/>
            <person name="Cohen L."/>
        </authorList>
    </citation>
    <scope>NUCLEOTIDE SEQUENCE</scope>
    <source>
        <strain evidence="1">CCMP125</strain>
    </source>
</reference>
<organism evidence="1">
    <name type="scientific">Entomoneis paludosa</name>
    <dbReference type="NCBI Taxonomy" id="265537"/>
    <lineage>
        <taxon>Eukaryota</taxon>
        <taxon>Sar</taxon>
        <taxon>Stramenopiles</taxon>
        <taxon>Ochrophyta</taxon>
        <taxon>Bacillariophyta</taxon>
        <taxon>Bacillariophyceae</taxon>
        <taxon>Bacillariophycidae</taxon>
        <taxon>Entomoneidaceae</taxon>
        <taxon>Entomoneis</taxon>
    </lineage>
</organism>
<evidence type="ECO:0008006" key="2">
    <source>
        <dbReference type="Google" id="ProtNLM"/>
    </source>
</evidence>
<gene>
    <name evidence="1" type="ORF">APAL1065_LOCUS13610</name>
</gene>
<protein>
    <recommendedName>
        <fullName evidence="2">Methyltransferase domain-containing protein</fullName>
    </recommendedName>
</protein>
<dbReference type="InterPro" id="IPR029063">
    <property type="entry name" value="SAM-dependent_MTases_sf"/>
</dbReference>
<evidence type="ECO:0000313" key="1">
    <source>
        <dbReference type="EMBL" id="CAD9969342.1"/>
    </source>
</evidence>
<dbReference type="SUPFAM" id="SSF53335">
    <property type="entry name" value="S-adenosyl-L-methionine-dependent methyltransferases"/>
    <property type="match status" value="1"/>
</dbReference>
<dbReference type="AlphaFoldDB" id="A0A7S2YDC2"/>
<dbReference type="Gene3D" id="3.40.50.150">
    <property type="entry name" value="Vaccinia Virus protein VP39"/>
    <property type="match status" value="1"/>
</dbReference>
<accession>A0A7S2YDC2</accession>
<name>A0A7S2YDC2_9STRA</name>
<dbReference type="EMBL" id="HBHT01020307">
    <property type="protein sequence ID" value="CAD9969342.1"/>
    <property type="molecule type" value="Transcribed_RNA"/>
</dbReference>